<evidence type="ECO:0000259" key="11">
    <source>
        <dbReference type="Pfam" id="PF14905"/>
    </source>
</evidence>
<evidence type="ECO:0000256" key="1">
    <source>
        <dbReference type="ARBA" id="ARBA00004571"/>
    </source>
</evidence>
<dbReference type="Pfam" id="PF07715">
    <property type="entry name" value="Plug"/>
    <property type="match status" value="1"/>
</dbReference>
<evidence type="ECO:0000256" key="2">
    <source>
        <dbReference type="ARBA" id="ARBA00022448"/>
    </source>
</evidence>
<dbReference type="InterPro" id="IPR037066">
    <property type="entry name" value="Plug_dom_sf"/>
</dbReference>
<proteinExistence type="predicted"/>
<dbReference type="Pfam" id="PF14905">
    <property type="entry name" value="OMP_b-brl_3"/>
    <property type="match status" value="1"/>
</dbReference>
<keyword evidence="6" id="KW-0472">Membrane</keyword>
<feature type="region of interest" description="Disordered" evidence="8">
    <location>
        <begin position="805"/>
        <end position="825"/>
    </location>
</feature>
<dbReference type="GO" id="GO:0015344">
    <property type="term" value="F:siderophore uptake transmembrane transporter activity"/>
    <property type="evidence" value="ECO:0007669"/>
    <property type="project" value="TreeGrafter"/>
</dbReference>
<dbReference type="InterPro" id="IPR012910">
    <property type="entry name" value="Plug_dom"/>
</dbReference>
<keyword evidence="2" id="KW-0813">Transport</keyword>
<dbReference type="PANTHER" id="PTHR30069:SF29">
    <property type="entry name" value="HEMOGLOBIN AND HEMOGLOBIN-HAPTOGLOBIN-BINDING PROTEIN 1-RELATED"/>
    <property type="match status" value="1"/>
</dbReference>
<dbReference type="Gene3D" id="2.60.40.1120">
    <property type="entry name" value="Carboxypeptidase-like, regulatory domain"/>
    <property type="match status" value="1"/>
</dbReference>
<dbReference type="InterPro" id="IPR008969">
    <property type="entry name" value="CarboxyPept-like_regulatory"/>
</dbReference>
<evidence type="ECO:0000256" key="5">
    <source>
        <dbReference type="ARBA" id="ARBA00022729"/>
    </source>
</evidence>
<dbReference type="GO" id="GO:0009279">
    <property type="term" value="C:cell outer membrane"/>
    <property type="evidence" value="ECO:0007669"/>
    <property type="project" value="UniProtKB-SubCell"/>
</dbReference>
<keyword evidence="7" id="KW-0998">Cell outer membrane</keyword>
<dbReference type="RefSeq" id="WP_157569435.1">
    <property type="nucleotide sequence ID" value="NZ_WPIK01000022.1"/>
</dbReference>
<feature type="compositionally biased region" description="Pro residues" evidence="8">
    <location>
        <begin position="816"/>
        <end position="825"/>
    </location>
</feature>
<keyword evidence="13" id="KW-1185">Reference proteome</keyword>
<dbReference type="InterPro" id="IPR036942">
    <property type="entry name" value="Beta-barrel_TonB_sf"/>
</dbReference>
<sequence>MKHLFIFFPFFFLSIIVNAQSKAGNGHITGKVTDALTKAPVDYATITIFKQGSTTPLNGTITDAKGNFDLKNLPLGEYEVTADFIGYQRKSINHILITVNKLNFPIGTIVLSPVQNQLKGVTITGTAATVENKIDKMVYNPANDLSAQGGVAIDVLKKVPMISVDIDGNVELQGNPNIRFLINGKPSSIFGASLADALQSIPASQIKSIEVITSPGAKYDANGTGGIVNIILKESKVEGFNGSVNLAAGTRRENGSINLNLRKGNFGVNAYLTGNDQINSTTINTTDRLSYNNARDTSTHLLQKGNSGFVRSGYNSGLSLNWSITPKDELTAAVGFNHFGNHNSGLTNQEQNMQSVATNNSFSDILSLRNSNSRFSANAVDYSLDYKKTFKKEGQELDILYNTSNSKNTSDFFQQQDYLTGKYPSTGSMSNNPGKDRQSNISVDYTHPFSEKFTLETGAKGVFETINNNVITDTLSKSDFVPNSNQTYGFNYSRQIYAYYLSAQFSLFHDFIEGKAGLRDEYTTSTADFPGTHLPSYNILAPSAVLSHKIDKTQTIKLSYTYRIQRPDYGDLNPFYNISDPHNISTGNPNLKPEIGHNYELGYNKSYEKGANFYAGAFYRHNTNDIQAYTTQYDTLNIGGTKYSNVFLNQRYNIGTETTTGVNLFGSVPVSDKFNLRSNMFFGERITTNPGNPTVSGFTYRINLNASYNFAHDLTAEIFGNYNASQRTIQGTRPAFAFYNIALRKQLFNKKASIGLTAANPFNQYVNQKSVVMGTNFYQTNLRQVQFQSFGISLSYKFGKLEFKKEKEKDDNNEQPPLPDQPNQR</sequence>
<dbReference type="InterPro" id="IPR039426">
    <property type="entry name" value="TonB-dep_rcpt-like"/>
</dbReference>
<organism evidence="12 13">
    <name type="scientific">Mucilaginibacter arboris</name>
    <dbReference type="NCBI Taxonomy" id="2682090"/>
    <lineage>
        <taxon>Bacteria</taxon>
        <taxon>Pseudomonadati</taxon>
        <taxon>Bacteroidota</taxon>
        <taxon>Sphingobacteriia</taxon>
        <taxon>Sphingobacteriales</taxon>
        <taxon>Sphingobacteriaceae</taxon>
        <taxon>Mucilaginibacter</taxon>
    </lineage>
</organism>
<accession>A0A7K1T159</accession>
<dbReference type="Pfam" id="PF13620">
    <property type="entry name" value="CarboxypepD_reg"/>
    <property type="match status" value="1"/>
</dbReference>
<comment type="subcellular location">
    <subcellularLocation>
        <location evidence="1">Cell outer membrane</location>
        <topology evidence="1">Multi-pass membrane protein</topology>
    </subcellularLocation>
</comment>
<keyword evidence="12" id="KW-0675">Receptor</keyword>
<comment type="caution">
    <text evidence="12">The sequence shown here is derived from an EMBL/GenBank/DDBJ whole genome shotgun (WGS) entry which is preliminary data.</text>
</comment>
<evidence type="ECO:0000256" key="9">
    <source>
        <dbReference type="SAM" id="SignalP"/>
    </source>
</evidence>
<feature type="domain" description="Outer membrane protein beta-barrel" evidence="11">
    <location>
        <begin position="388"/>
        <end position="796"/>
    </location>
</feature>
<keyword evidence="4" id="KW-0812">Transmembrane</keyword>
<evidence type="ECO:0000256" key="6">
    <source>
        <dbReference type="ARBA" id="ARBA00023136"/>
    </source>
</evidence>
<evidence type="ECO:0000256" key="3">
    <source>
        <dbReference type="ARBA" id="ARBA00022452"/>
    </source>
</evidence>
<dbReference type="SUPFAM" id="SSF49464">
    <property type="entry name" value="Carboxypeptidase regulatory domain-like"/>
    <property type="match status" value="1"/>
</dbReference>
<evidence type="ECO:0000259" key="10">
    <source>
        <dbReference type="Pfam" id="PF07715"/>
    </source>
</evidence>
<dbReference type="Gene3D" id="2.40.170.20">
    <property type="entry name" value="TonB-dependent receptor, beta-barrel domain"/>
    <property type="match status" value="1"/>
</dbReference>
<feature type="chain" id="PRO_5029618398" evidence="9">
    <location>
        <begin position="20"/>
        <end position="825"/>
    </location>
</feature>
<dbReference type="Proteomes" id="UP000462014">
    <property type="component" value="Unassembled WGS sequence"/>
</dbReference>
<dbReference type="SUPFAM" id="SSF56935">
    <property type="entry name" value="Porins"/>
    <property type="match status" value="1"/>
</dbReference>
<gene>
    <name evidence="12" type="ORF">GO621_17450</name>
</gene>
<feature type="signal peptide" evidence="9">
    <location>
        <begin position="1"/>
        <end position="19"/>
    </location>
</feature>
<dbReference type="EMBL" id="WPIK01000022">
    <property type="protein sequence ID" value="MVN23313.1"/>
    <property type="molecule type" value="Genomic_DNA"/>
</dbReference>
<dbReference type="InterPro" id="IPR041700">
    <property type="entry name" value="OMP_b-brl_3"/>
</dbReference>
<dbReference type="GO" id="GO:0044718">
    <property type="term" value="P:siderophore transmembrane transport"/>
    <property type="evidence" value="ECO:0007669"/>
    <property type="project" value="TreeGrafter"/>
</dbReference>
<dbReference type="Gene3D" id="2.170.130.10">
    <property type="entry name" value="TonB-dependent receptor, plug domain"/>
    <property type="match status" value="1"/>
</dbReference>
<evidence type="ECO:0000313" key="12">
    <source>
        <dbReference type="EMBL" id="MVN23313.1"/>
    </source>
</evidence>
<evidence type="ECO:0000256" key="4">
    <source>
        <dbReference type="ARBA" id="ARBA00022692"/>
    </source>
</evidence>
<dbReference type="PANTHER" id="PTHR30069">
    <property type="entry name" value="TONB-DEPENDENT OUTER MEMBRANE RECEPTOR"/>
    <property type="match status" value="1"/>
</dbReference>
<evidence type="ECO:0000313" key="13">
    <source>
        <dbReference type="Proteomes" id="UP000462014"/>
    </source>
</evidence>
<name>A0A7K1T159_9SPHI</name>
<evidence type="ECO:0000256" key="8">
    <source>
        <dbReference type="SAM" id="MobiDB-lite"/>
    </source>
</evidence>
<keyword evidence="5 9" id="KW-0732">Signal</keyword>
<keyword evidence="3" id="KW-1134">Transmembrane beta strand</keyword>
<feature type="domain" description="TonB-dependent receptor plug" evidence="10">
    <location>
        <begin position="153"/>
        <end position="227"/>
    </location>
</feature>
<reference evidence="12 13" key="1">
    <citation type="submission" date="2019-12" db="EMBL/GenBank/DDBJ databases">
        <title>Mucilaginibacter sp. HMF7410 genome sequencing and assembly.</title>
        <authorList>
            <person name="Kang H."/>
            <person name="Cha I."/>
            <person name="Kim H."/>
            <person name="Joh K."/>
        </authorList>
    </citation>
    <scope>NUCLEOTIDE SEQUENCE [LARGE SCALE GENOMIC DNA]</scope>
    <source>
        <strain evidence="12 13">HMF7410</strain>
    </source>
</reference>
<dbReference type="AlphaFoldDB" id="A0A7K1T159"/>
<protein>
    <submittedName>
        <fullName evidence="12">TonB-dependent receptor</fullName>
    </submittedName>
</protein>
<evidence type="ECO:0000256" key="7">
    <source>
        <dbReference type="ARBA" id="ARBA00023237"/>
    </source>
</evidence>